<sequence>MEDYNITNCYMAYVDNEAMLYPSRDEHTVLSGNLTKRTIPTGWQIIPNLLWRHMCKPKQWYEMLIKYEAYSVAGIDCTLFNPIPITNNLSIGRTSLFAAFNNCIYCNTYTDELYETSWHPWYIETGTEADNLNLLYKEGVFYSGQSTTDGSTPGSYRAHVYKFPQYFWKRQFTVNEFSNQWSQGKEGQAGVFDTFNAQARNQQPIPAGLVWDPYERPEHIGELRAGKNASTYSWNIAGCDEGKIWNLDRIMDFSTWTTAGPYTGSHRPGTGKRYTDMDPEVITTFGAFVRNANSQKITPPEGVASAGQVCIMYEDYAIPNWANMPIVPNVWTWHEIKNSIADIKMDKAWQKIDKYWCGTENEQCKYPPCQWFIKGIPIYDAQESLIRTMVQLSVKITLRLKCKPRRSAYYCPTWGPFSGEQLFYHNPAKQIFQESYIRYRTGGGRRTWQNLQRTNQQNSKNIHGREDPYELPRDGNEITYDWYAQPTYPLRPAPGTGGAYSATDNPDNREIQITINQDGTSVARYKKPVAPTRTKQTSPEKYADVQMMEHLPSN</sequence>
<accession>A0A7D3UGJ7</accession>
<reference evidence="1" key="1">
    <citation type="submission" date="2020-01" db="EMBL/GenBank/DDBJ databases">
        <title>Viral genomes from wild and zoo birds in China.</title>
        <authorList>
            <person name="Xiao Y."/>
            <person name="Shan T."/>
            <person name="Yang S."/>
            <person name="Zhang W."/>
        </authorList>
    </citation>
    <scope>NUCLEOTIDE SEQUENCE</scope>
    <source>
        <strain evidence="1">Bs219par01</strain>
    </source>
</reference>
<name>A0A7D3UGJ7_9VIRU</name>
<protein>
    <submittedName>
        <fullName evidence="1">Capsid protein</fullName>
    </submittedName>
</protein>
<evidence type="ECO:0000313" key="1">
    <source>
        <dbReference type="EMBL" id="QKE54865.1"/>
    </source>
</evidence>
<organism evidence="1">
    <name type="scientific">Parvoviridae sp</name>
    <dbReference type="NCBI Taxonomy" id="1940570"/>
    <lineage>
        <taxon>Viruses</taxon>
        <taxon>Monodnaviria</taxon>
        <taxon>Shotokuvirae</taxon>
        <taxon>Cossaviricota</taxon>
        <taxon>Quintoviricetes</taxon>
        <taxon>Piccovirales</taxon>
        <taxon>Parvoviridae</taxon>
    </lineage>
</organism>
<proteinExistence type="predicted"/>
<dbReference type="EMBL" id="MT138221">
    <property type="protein sequence ID" value="QKE54865.1"/>
    <property type="molecule type" value="Genomic_DNA"/>
</dbReference>